<comment type="caution">
    <text evidence="1">The sequence shown here is derived from an EMBL/GenBank/DDBJ whole genome shotgun (WGS) entry which is preliminary data.</text>
</comment>
<dbReference type="EMBL" id="CAJQZC010000003">
    <property type="protein sequence ID" value="CAG4895248.1"/>
    <property type="molecule type" value="Genomic_DNA"/>
</dbReference>
<protein>
    <submittedName>
        <fullName evidence="1">Uncharacterized protein</fullName>
    </submittedName>
</protein>
<dbReference type="AlphaFoldDB" id="A0A9N8RUT3"/>
<keyword evidence="2" id="KW-1185">Reference proteome</keyword>
<accession>A0A9N8RUT3</accession>
<evidence type="ECO:0000313" key="2">
    <source>
        <dbReference type="Proteomes" id="UP000789704"/>
    </source>
</evidence>
<organism evidence="1 2">
    <name type="scientific">Paraburkholderia saeva</name>
    <dbReference type="NCBI Taxonomy" id="2777537"/>
    <lineage>
        <taxon>Bacteria</taxon>
        <taxon>Pseudomonadati</taxon>
        <taxon>Pseudomonadota</taxon>
        <taxon>Betaproteobacteria</taxon>
        <taxon>Burkholderiales</taxon>
        <taxon>Burkholderiaceae</taxon>
        <taxon>Paraburkholderia</taxon>
    </lineage>
</organism>
<gene>
    <name evidence="1" type="ORF">LMG31841_02103</name>
</gene>
<name>A0A9N8RUT3_9BURK</name>
<reference evidence="1" key="1">
    <citation type="submission" date="2021-04" db="EMBL/GenBank/DDBJ databases">
        <authorList>
            <person name="Vanwijnsberghe S."/>
        </authorList>
    </citation>
    <scope>NUCLEOTIDE SEQUENCE</scope>
    <source>
        <strain evidence="1">LMG 31841</strain>
    </source>
</reference>
<sequence length="97" mass="10595">MQVSSTQQRMTIVASRLLRALPEKLTAAQHRSSAGLVGQRREFAYTDAVSGADRTAYHASCDDGRHSIVTRLTGRVPVSLRWFASLSTRARAHAEAA</sequence>
<evidence type="ECO:0000313" key="1">
    <source>
        <dbReference type="EMBL" id="CAG4895248.1"/>
    </source>
</evidence>
<proteinExistence type="predicted"/>
<dbReference type="Proteomes" id="UP000789704">
    <property type="component" value="Unassembled WGS sequence"/>
</dbReference>